<dbReference type="PANTHER" id="PTHR36832">
    <property type="entry name" value="SLR1174 PROTEIN-RELATED"/>
    <property type="match status" value="1"/>
</dbReference>
<keyword evidence="1" id="KW-1133">Transmembrane helix</keyword>
<keyword evidence="1" id="KW-0472">Membrane</keyword>
<reference evidence="2 3" key="1">
    <citation type="submission" date="2016-10" db="EMBL/GenBank/DDBJ databases">
        <authorList>
            <person name="de Groot N.N."/>
        </authorList>
    </citation>
    <scope>NUCLEOTIDE SEQUENCE [LARGE SCALE GENOMIC DNA]</scope>
    <source>
        <strain evidence="2 3">ATCC BAA-466</strain>
    </source>
</reference>
<dbReference type="EMBL" id="FNCK01000003">
    <property type="protein sequence ID" value="SDG14208.1"/>
    <property type="molecule type" value="Genomic_DNA"/>
</dbReference>
<feature type="transmembrane region" description="Helical" evidence="1">
    <location>
        <begin position="178"/>
        <end position="197"/>
    </location>
</feature>
<feature type="transmembrane region" description="Helical" evidence="1">
    <location>
        <begin position="60"/>
        <end position="77"/>
    </location>
</feature>
<protein>
    <submittedName>
        <fullName evidence="2">ABC-2 type transport system permease protein</fullName>
    </submittedName>
</protein>
<dbReference type="Pfam" id="PF06182">
    <property type="entry name" value="ABC2_membrane_6"/>
    <property type="match status" value="1"/>
</dbReference>
<dbReference type="AlphaFoldDB" id="A0A1G7RTW4"/>
<keyword evidence="3" id="KW-1185">Reference proteome</keyword>
<dbReference type="OrthoDB" id="8582979at2"/>
<gene>
    <name evidence="2" type="ORF">SAMN05421791_103177</name>
</gene>
<dbReference type="STRING" id="120956.SAMN05421791_103177"/>
<feature type="transmembrane region" description="Helical" evidence="1">
    <location>
        <begin position="142"/>
        <end position="171"/>
    </location>
</feature>
<name>A0A1G7RTW4_9LACT</name>
<proteinExistence type="predicted"/>
<evidence type="ECO:0000313" key="3">
    <source>
        <dbReference type="Proteomes" id="UP000199708"/>
    </source>
</evidence>
<sequence length="261" mass="30136">MKTYSAIFRIQFQSAIQYRTAALAGILTQFAWGLLLIKMFESFYQTNAQNQPMTFEQVCAYIWIQQAGLNLFALWIYDRTIFEEIISGNVAYQLTRPLGLYPHWFISNLAMRIARTLLRCLPMIIVASFLPEPYKLLPPNHLLLFIVTMILSTLLIIAFLMLVYISVFYFLTDVGIRVIVATIGEFLTGAIIPLPFLPQPLQTFIHWTPFAYMQNIPLRVYSLDISSWNIIIPQAFWLILLLVAGWWLMQHALSKFVIQGG</sequence>
<dbReference type="Proteomes" id="UP000199708">
    <property type="component" value="Unassembled WGS sequence"/>
</dbReference>
<feature type="transmembrane region" description="Helical" evidence="1">
    <location>
        <begin position="21"/>
        <end position="40"/>
    </location>
</feature>
<evidence type="ECO:0000313" key="2">
    <source>
        <dbReference type="EMBL" id="SDG14208.1"/>
    </source>
</evidence>
<accession>A0A1G7RTW4</accession>
<dbReference type="InterPro" id="IPR010390">
    <property type="entry name" value="ABC-2_transporter-like"/>
</dbReference>
<keyword evidence="1" id="KW-0812">Transmembrane</keyword>
<evidence type="ECO:0000256" key="1">
    <source>
        <dbReference type="SAM" id="Phobius"/>
    </source>
</evidence>
<organism evidence="2 3">
    <name type="scientific">Facklamia miroungae</name>
    <dbReference type="NCBI Taxonomy" id="120956"/>
    <lineage>
        <taxon>Bacteria</taxon>
        <taxon>Bacillati</taxon>
        <taxon>Bacillota</taxon>
        <taxon>Bacilli</taxon>
        <taxon>Lactobacillales</taxon>
        <taxon>Aerococcaceae</taxon>
        <taxon>Facklamia</taxon>
    </lineage>
</organism>
<feature type="transmembrane region" description="Helical" evidence="1">
    <location>
        <begin position="230"/>
        <end position="249"/>
    </location>
</feature>
<dbReference type="RefSeq" id="WP_090289589.1">
    <property type="nucleotide sequence ID" value="NZ_FNCK01000003.1"/>
</dbReference>
<dbReference type="PANTHER" id="PTHR36832:SF2">
    <property type="entry name" value="INTEGRAL MEMBRANE PROTEIN"/>
    <property type="match status" value="1"/>
</dbReference>